<comment type="caution">
    <text evidence="4">The sequence shown here is derived from an EMBL/GenBank/DDBJ whole genome shotgun (WGS) entry which is preliminary data.</text>
</comment>
<dbReference type="InterPro" id="IPR002110">
    <property type="entry name" value="Ankyrin_rpt"/>
</dbReference>
<dbReference type="PROSITE" id="PS50297">
    <property type="entry name" value="ANK_REP_REGION"/>
    <property type="match status" value="2"/>
</dbReference>
<keyword evidence="1" id="KW-0677">Repeat</keyword>
<dbReference type="AlphaFoldDB" id="A0A4Q0XLX5"/>
<evidence type="ECO:0000313" key="4">
    <source>
        <dbReference type="EMBL" id="RXJ53802.1"/>
    </source>
</evidence>
<evidence type="ECO:0000256" key="3">
    <source>
        <dbReference type="PROSITE-ProRule" id="PRU00023"/>
    </source>
</evidence>
<feature type="repeat" description="ANK" evidence="3">
    <location>
        <begin position="575"/>
        <end position="607"/>
    </location>
</feature>
<evidence type="ECO:0000313" key="5">
    <source>
        <dbReference type="Proteomes" id="UP000290657"/>
    </source>
</evidence>
<protein>
    <submittedName>
        <fullName evidence="4">Uncharacterized protein</fullName>
    </submittedName>
</protein>
<dbReference type="SUPFAM" id="SSF48403">
    <property type="entry name" value="Ankyrin repeat"/>
    <property type="match status" value="2"/>
</dbReference>
<accession>A0A4Q0XLX5</accession>
<dbReference type="Gene3D" id="1.25.40.20">
    <property type="entry name" value="Ankyrin repeat-containing domain"/>
    <property type="match status" value="2"/>
</dbReference>
<dbReference type="Proteomes" id="UP000290657">
    <property type="component" value="Unassembled WGS sequence"/>
</dbReference>
<feature type="repeat" description="ANK" evidence="3">
    <location>
        <begin position="542"/>
        <end position="574"/>
    </location>
</feature>
<feature type="repeat" description="ANK" evidence="3">
    <location>
        <begin position="508"/>
        <end position="541"/>
    </location>
</feature>
<organism evidence="4 5">
    <name type="scientific">Candidatus Marinarcus aquaticus</name>
    <dbReference type="NCBI Taxonomy" id="2044504"/>
    <lineage>
        <taxon>Bacteria</taxon>
        <taxon>Pseudomonadati</taxon>
        <taxon>Campylobacterota</taxon>
        <taxon>Epsilonproteobacteria</taxon>
        <taxon>Campylobacterales</taxon>
        <taxon>Arcobacteraceae</taxon>
        <taxon>Candidatus Marinarcus</taxon>
    </lineage>
</organism>
<dbReference type="OrthoDB" id="5365108at2"/>
<dbReference type="PANTHER" id="PTHR24198:SF165">
    <property type="entry name" value="ANKYRIN REPEAT-CONTAINING PROTEIN-RELATED"/>
    <property type="match status" value="1"/>
</dbReference>
<feature type="repeat" description="ANK" evidence="3">
    <location>
        <begin position="183"/>
        <end position="215"/>
    </location>
</feature>
<reference evidence="4 5" key="1">
    <citation type="submission" date="2017-10" db="EMBL/GenBank/DDBJ databases">
        <title>Genomics of the genus Arcobacter.</title>
        <authorList>
            <person name="Perez-Cataluna A."/>
            <person name="Figueras M.J."/>
        </authorList>
    </citation>
    <scope>NUCLEOTIDE SEQUENCE [LARGE SCALE GENOMIC DNA]</scope>
    <source>
        <strain evidence="4 5">CECT 8987</strain>
    </source>
</reference>
<evidence type="ECO:0000256" key="2">
    <source>
        <dbReference type="ARBA" id="ARBA00023043"/>
    </source>
</evidence>
<dbReference type="InterPro" id="IPR036770">
    <property type="entry name" value="Ankyrin_rpt-contain_sf"/>
</dbReference>
<dbReference type="Pfam" id="PF13637">
    <property type="entry name" value="Ank_4"/>
    <property type="match status" value="1"/>
</dbReference>
<feature type="repeat" description="ANK" evidence="3">
    <location>
        <begin position="341"/>
        <end position="375"/>
    </location>
</feature>
<dbReference type="PROSITE" id="PS50088">
    <property type="entry name" value="ANK_REPEAT"/>
    <property type="match status" value="6"/>
</dbReference>
<sequence>MLHFIKSTIKNKALFNELIKELNRNILDEKKVVKLIKNKEININQLDDKGRTLLFDLVKKRKTESIKLLLKHGLKLEIEDIYGKTVMNEAIDNNDGVMVRFLLDMGFSLNYINKSRRSIVQDIALEGKHKLFEIFIVREADLLHKDSYNRNVLFDAIEGESFEIVEEIVNNVPPEELNVCDNEGQSALFNAVLKEDSRLAIYLIKHGIDVNIVNFEGRNALFNAVLLGADNLEIIEKMIRKGIDLSCSDNNGFNVVNEILMIYKMVKKPIDDDETKSKYRLVKPSRNYLKLMTIMMQYDLPINEPQKNGKSLLYNEVMKKSVVTIEFLLKAGASLNVPNEEGQTVLFSVLYGGVSNIRMIEYLIEHGADIEHRDYEERTVIDEMVDIILIQQNYKRPEHRRFLDIKQEEPYFGVLKRLLAYRPHINKPKSNGQTIIYELVNYNDFELLKLFLNYDINLHITDDEQKTPLCVMIENGLKLTNPQEREDFIKRLSFLLKYRVNVNAADKDGRTVLHKAVIANDLEVIEKLIASKKVDLHIKDKQGRTALHHTQWRGNTKIARLLIATGAHVNEPDGAGYTLLNYAAILGHLNLVQVLISYGVLMYNKNKKSKSVTQFFIKNESNLDKLLHNSITDVKMQHAIAQVVKNLKKEIHEV</sequence>
<dbReference type="EMBL" id="PDKN01000012">
    <property type="protein sequence ID" value="RXJ53802.1"/>
    <property type="molecule type" value="Genomic_DNA"/>
</dbReference>
<proteinExistence type="predicted"/>
<dbReference type="Pfam" id="PF12796">
    <property type="entry name" value="Ank_2"/>
    <property type="match status" value="3"/>
</dbReference>
<dbReference type="RefSeq" id="WP_128997229.1">
    <property type="nucleotide sequence ID" value="NZ_PDKN01000012.1"/>
</dbReference>
<feature type="repeat" description="ANK" evidence="3">
    <location>
        <begin position="308"/>
        <end position="340"/>
    </location>
</feature>
<dbReference type="SMART" id="SM00248">
    <property type="entry name" value="ANK"/>
    <property type="match status" value="12"/>
</dbReference>
<dbReference type="PANTHER" id="PTHR24198">
    <property type="entry name" value="ANKYRIN REPEAT AND PROTEIN KINASE DOMAIN-CONTAINING PROTEIN"/>
    <property type="match status" value="1"/>
</dbReference>
<keyword evidence="5" id="KW-1185">Reference proteome</keyword>
<name>A0A4Q0XLX5_9BACT</name>
<gene>
    <name evidence="4" type="ORF">CRV04_12680</name>
</gene>
<evidence type="ECO:0000256" key="1">
    <source>
        <dbReference type="ARBA" id="ARBA00022737"/>
    </source>
</evidence>
<keyword evidence="2 3" id="KW-0040">ANK repeat</keyword>